<evidence type="ECO:0000256" key="1">
    <source>
        <dbReference type="ARBA" id="ARBA00001526"/>
    </source>
</evidence>
<evidence type="ECO:0000256" key="2">
    <source>
        <dbReference type="ARBA" id="ARBA00007898"/>
    </source>
</evidence>
<keyword evidence="8" id="KW-0472">Membrane</keyword>
<evidence type="ECO:0000313" key="10">
    <source>
        <dbReference type="EMBL" id="EEV19931.1"/>
    </source>
</evidence>
<keyword evidence="8" id="KW-1133">Transmembrane helix</keyword>
<dbReference type="Gene3D" id="3.90.1310.10">
    <property type="entry name" value="Penicillin-binding protein 2a (Domain 2)"/>
    <property type="match status" value="1"/>
</dbReference>
<dbReference type="EMBL" id="ACYH01000047">
    <property type="protein sequence ID" value="EEV19931.1"/>
    <property type="molecule type" value="Genomic_DNA"/>
</dbReference>
<dbReference type="PANTHER" id="PTHR30627">
    <property type="entry name" value="PEPTIDOGLYCAN D,D-TRANSPEPTIDASE"/>
    <property type="match status" value="1"/>
</dbReference>
<organism evidence="10 11">
    <name type="scientific">Treponema vincentii ATCC 35580</name>
    <dbReference type="NCBI Taxonomy" id="596324"/>
    <lineage>
        <taxon>Bacteria</taxon>
        <taxon>Pseudomonadati</taxon>
        <taxon>Spirochaetota</taxon>
        <taxon>Spirochaetia</taxon>
        <taxon>Spirochaetales</taxon>
        <taxon>Treponemataceae</taxon>
        <taxon>Treponema</taxon>
    </lineage>
</organism>
<feature type="transmembrane region" description="Helical" evidence="8">
    <location>
        <begin position="12"/>
        <end position="32"/>
    </location>
</feature>
<gene>
    <name evidence="10" type="ORF">TREVI0001_0062</name>
</gene>
<evidence type="ECO:0000256" key="6">
    <source>
        <dbReference type="ARBA" id="ARBA00022801"/>
    </source>
</evidence>
<dbReference type="STRING" id="596324.TREVI0001_0062"/>
<keyword evidence="6" id="KW-0378">Hydrolase</keyword>
<dbReference type="InterPro" id="IPR036138">
    <property type="entry name" value="PBP_dimer_sf"/>
</dbReference>
<dbReference type="InterPro" id="IPR005311">
    <property type="entry name" value="PBP_dimer"/>
</dbReference>
<keyword evidence="7" id="KW-0046">Antibiotic resistance</keyword>
<reference evidence="10 11" key="1">
    <citation type="submission" date="2009-07" db="EMBL/GenBank/DDBJ databases">
        <authorList>
            <person name="Madupu R."/>
            <person name="Sebastian Y."/>
            <person name="Durkin A.S."/>
            <person name="Torralba M."/>
            <person name="Methe B."/>
            <person name="Sutton G.G."/>
            <person name="Strausberg R.L."/>
            <person name="Nelson K.E."/>
        </authorList>
    </citation>
    <scope>NUCLEOTIDE SEQUENCE [LARGE SCALE GENOMIC DNA]</scope>
    <source>
        <strain evidence="10 11">ATCC 35580</strain>
    </source>
</reference>
<evidence type="ECO:0000259" key="9">
    <source>
        <dbReference type="Pfam" id="PF03717"/>
    </source>
</evidence>
<comment type="catalytic activity">
    <reaction evidence="1">
        <text>a beta-lactam + H2O = a substituted beta-amino acid</text>
        <dbReference type="Rhea" id="RHEA:20401"/>
        <dbReference type="ChEBI" id="CHEBI:15377"/>
        <dbReference type="ChEBI" id="CHEBI:35627"/>
        <dbReference type="ChEBI" id="CHEBI:140347"/>
        <dbReference type="EC" id="3.5.2.6"/>
    </reaction>
</comment>
<dbReference type="GO" id="GO:0005886">
    <property type="term" value="C:plasma membrane"/>
    <property type="evidence" value="ECO:0007669"/>
    <property type="project" value="TreeGrafter"/>
</dbReference>
<dbReference type="GO" id="GO:0046677">
    <property type="term" value="P:response to antibiotic"/>
    <property type="evidence" value="ECO:0007669"/>
    <property type="project" value="UniProtKB-KW"/>
</dbReference>
<protein>
    <recommendedName>
        <fullName evidence="3">beta-lactamase</fullName>
        <ecNumber evidence="3">3.5.2.6</ecNumber>
    </recommendedName>
</protein>
<keyword evidence="4" id="KW-0645">Protease</keyword>
<dbReference type="EC" id="3.5.2.6" evidence="3"/>
<dbReference type="Proteomes" id="UP000004509">
    <property type="component" value="Unassembled WGS sequence"/>
</dbReference>
<dbReference type="GO" id="GO:0071555">
    <property type="term" value="P:cell wall organization"/>
    <property type="evidence" value="ECO:0007669"/>
    <property type="project" value="TreeGrafter"/>
</dbReference>
<accession>C8PRS8</accession>
<comment type="caution">
    <text evidence="10">The sequence shown here is derived from an EMBL/GenBank/DDBJ whole genome shotgun (WGS) entry which is preliminary data.</text>
</comment>
<dbReference type="InterPro" id="IPR050515">
    <property type="entry name" value="Beta-lactam/transpept"/>
</dbReference>
<feature type="domain" description="Penicillin-binding protein dimerisation" evidence="9">
    <location>
        <begin position="56"/>
        <end position="204"/>
    </location>
</feature>
<name>C8PRS8_9SPIR</name>
<evidence type="ECO:0000256" key="8">
    <source>
        <dbReference type="SAM" id="Phobius"/>
    </source>
</evidence>
<dbReference type="GO" id="GO:0008658">
    <property type="term" value="F:penicillin binding"/>
    <property type="evidence" value="ECO:0007669"/>
    <property type="project" value="InterPro"/>
</dbReference>
<dbReference type="Gene3D" id="3.30.1390.30">
    <property type="entry name" value="Penicillin-binding protein 2a, domain 3"/>
    <property type="match status" value="1"/>
</dbReference>
<dbReference type="SUPFAM" id="SSF56519">
    <property type="entry name" value="Penicillin binding protein dimerisation domain"/>
    <property type="match status" value="1"/>
</dbReference>
<evidence type="ECO:0000256" key="4">
    <source>
        <dbReference type="ARBA" id="ARBA00022645"/>
    </source>
</evidence>
<evidence type="ECO:0000256" key="7">
    <source>
        <dbReference type="ARBA" id="ARBA00023251"/>
    </source>
</evidence>
<evidence type="ECO:0000256" key="3">
    <source>
        <dbReference type="ARBA" id="ARBA00012865"/>
    </source>
</evidence>
<dbReference type="AlphaFoldDB" id="C8PRS8"/>
<evidence type="ECO:0000256" key="5">
    <source>
        <dbReference type="ARBA" id="ARBA00022729"/>
    </source>
</evidence>
<dbReference type="eggNOG" id="COG0768">
    <property type="taxonomic scope" value="Bacteria"/>
</dbReference>
<comment type="similarity">
    <text evidence="2">Belongs to the class-D beta-lactamase family.</text>
</comment>
<sequence>MYEQDFQQINKRLKYFSIFVFCVLVIYIFRLFSMQIVQGAQFRKQSQTISQRSERIPAQRGEIFDRNANIPMVLNTNTFAVSVIPGEIPKAALPTVMARLAGLLQIPVAEVEKKLPQNIRRSFQSVEIRSNLPYEVITSLAENIDELPGVSWHSKPMRNYVETRSFSHILGYVGDITKEELKTFYNKGYTANTSIGKAGIEKSMTNGCAEKTAASTVQLMQRDG</sequence>
<dbReference type="PANTHER" id="PTHR30627:SF6">
    <property type="entry name" value="BETA-LACTAMASE YBXI-RELATED"/>
    <property type="match status" value="1"/>
</dbReference>
<dbReference type="Pfam" id="PF03717">
    <property type="entry name" value="PBP_dimer"/>
    <property type="match status" value="1"/>
</dbReference>
<keyword evidence="4" id="KW-0121">Carboxypeptidase</keyword>
<dbReference type="GO" id="GO:0004180">
    <property type="term" value="F:carboxypeptidase activity"/>
    <property type="evidence" value="ECO:0007669"/>
    <property type="project" value="UniProtKB-KW"/>
</dbReference>
<keyword evidence="8" id="KW-0812">Transmembrane</keyword>
<evidence type="ECO:0000313" key="11">
    <source>
        <dbReference type="Proteomes" id="UP000004509"/>
    </source>
</evidence>
<proteinExistence type="inferred from homology"/>
<keyword evidence="5" id="KW-0732">Signal</keyword>
<dbReference type="GO" id="GO:0008800">
    <property type="term" value="F:beta-lactamase activity"/>
    <property type="evidence" value="ECO:0007669"/>
    <property type="project" value="UniProtKB-EC"/>
</dbReference>